<dbReference type="OMA" id="CYETANK"/>
<evidence type="ECO:0000313" key="2">
    <source>
        <dbReference type="Proteomes" id="UP000009168"/>
    </source>
</evidence>
<dbReference type="GeneID" id="7842710"/>
<proteinExistence type="predicted"/>
<dbReference type="EMBL" id="GG662466">
    <property type="protein sequence ID" value="EAR83812.3"/>
    <property type="molecule type" value="Genomic_DNA"/>
</dbReference>
<reference evidence="2" key="1">
    <citation type="journal article" date="2006" name="PLoS Biol.">
        <title>Macronuclear genome sequence of the ciliate Tetrahymena thermophila, a model eukaryote.</title>
        <authorList>
            <person name="Eisen J.A."/>
            <person name="Coyne R.S."/>
            <person name="Wu M."/>
            <person name="Wu D."/>
            <person name="Thiagarajan M."/>
            <person name="Wortman J.R."/>
            <person name="Badger J.H."/>
            <person name="Ren Q."/>
            <person name="Amedeo P."/>
            <person name="Jones K.M."/>
            <person name="Tallon L.J."/>
            <person name="Delcher A.L."/>
            <person name="Salzberg S.L."/>
            <person name="Silva J.C."/>
            <person name="Haas B.J."/>
            <person name="Majoros W.H."/>
            <person name="Farzad M."/>
            <person name="Carlton J.M."/>
            <person name="Smith R.K. Jr."/>
            <person name="Garg J."/>
            <person name="Pearlman R.E."/>
            <person name="Karrer K.M."/>
            <person name="Sun L."/>
            <person name="Manning G."/>
            <person name="Elde N.C."/>
            <person name="Turkewitz A.P."/>
            <person name="Asai D.J."/>
            <person name="Wilkes D.E."/>
            <person name="Wang Y."/>
            <person name="Cai H."/>
            <person name="Collins K."/>
            <person name="Stewart B.A."/>
            <person name="Lee S.R."/>
            <person name="Wilamowska K."/>
            <person name="Weinberg Z."/>
            <person name="Ruzzo W.L."/>
            <person name="Wloga D."/>
            <person name="Gaertig J."/>
            <person name="Frankel J."/>
            <person name="Tsao C.-C."/>
            <person name="Gorovsky M.A."/>
            <person name="Keeling P.J."/>
            <person name="Waller R.F."/>
            <person name="Patron N.J."/>
            <person name="Cherry J.M."/>
            <person name="Stover N.A."/>
            <person name="Krieger C.J."/>
            <person name="del Toro C."/>
            <person name="Ryder H.F."/>
            <person name="Williamson S.C."/>
            <person name="Barbeau R.A."/>
            <person name="Hamilton E.P."/>
            <person name="Orias E."/>
        </authorList>
    </citation>
    <scope>NUCLEOTIDE SEQUENCE [LARGE SCALE GENOMIC DNA]</scope>
    <source>
        <strain evidence="2">SB210</strain>
    </source>
</reference>
<organism evidence="1 2">
    <name type="scientific">Tetrahymena thermophila (strain SB210)</name>
    <dbReference type="NCBI Taxonomy" id="312017"/>
    <lineage>
        <taxon>Eukaryota</taxon>
        <taxon>Sar</taxon>
        <taxon>Alveolata</taxon>
        <taxon>Ciliophora</taxon>
        <taxon>Intramacronucleata</taxon>
        <taxon>Oligohymenophorea</taxon>
        <taxon>Hymenostomatida</taxon>
        <taxon>Tetrahymenina</taxon>
        <taxon>Tetrahymenidae</taxon>
        <taxon>Tetrahymena</taxon>
    </lineage>
</organism>
<dbReference type="KEGG" id="tet:TTHERM_00823730"/>
<name>I7M5Y5_TETTS</name>
<gene>
    <name evidence="1" type="ORF">TTHERM_00823730</name>
</gene>
<dbReference type="Proteomes" id="UP000009168">
    <property type="component" value="Unassembled WGS sequence"/>
</dbReference>
<protein>
    <submittedName>
        <fullName evidence="1">Uncharacterized protein</fullName>
    </submittedName>
</protein>
<dbReference type="InParanoid" id="I7M5Y5"/>
<keyword evidence="2" id="KW-1185">Reference proteome</keyword>
<accession>I7M5Y5</accession>
<dbReference type="AlphaFoldDB" id="I7M5Y5"/>
<dbReference type="RefSeq" id="XP_001031475.3">
    <property type="nucleotide sequence ID" value="XM_001031475.3"/>
</dbReference>
<dbReference type="HOGENOM" id="CLU_2215245_0_0_1"/>
<evidence type="ECO:0000313" key="1">
    <source>
        <dbReference type="EMBL" id="EAR83812.3"/>
    </source>
</evidence>
<sequence length="107" mass="12580">MSNQQQYEQQVKILTKQYLQDTLQECKKCWDTAMKDQCSYNCDQDYILYLSGKRVLKQKLQNCLSQPDKNAKSLDKCYETANKDIVSLQKFVQRMRNNQLAISPKSS</sequence>